<reference evidence="4 5" key="1">
    <citation type="submission" date="2020-02" db="EMBL/GenBank/DDBJ databases">
        <title>Paenibacillus sp. nov., isolated from rhizosphere soil of tomato.</title>
        <authorList>
            <person name="Weon H.-Y."/>
            <person name="Lee S.A."/>
        </authorList>
    </citation>
    <scope>NUCLEOTIDE SEQUENCE [LARGE SCALE GENOMIC DNA]</scope>
    <source>
        <strain evidence="4 5">14171R-81</strain>
    </source>
</reference>
<accession>A0A6C0P2N4</accession>
<dbReference type="Pfam" id="PF13290">
    <property type="entry name" value="CHB_HEX_C_1"/>
    <property type="match status" value="1"/>
</dbReference>
<dbReference type="InterPro" id="IPR059177">
    <property type="entry name" value="GH29D-like_dom"/>
</dbReference>
<sequence length="838" mass="87356">MKKRIIGISLAALLCSNAAISYADAKSSADFTDLKDLDAATKAKFDAMISAGIFDGVSDTTFGLKDEMNRAQFAKVAALIMGLDVNKDLKTSSFRDVSPSDPGNGYALPYIEALKAAGVTEGYGEGTYNPAGKVTKEQLAAFLDRILGKDAEAKTLTGTDSTVTDWAQGYVAEALALKLLSNNEDGTFGGKANATRDLLLTGAYEAKQQYVVPAGKVSVTEGKAIGVKKINVTLNKPVDTEKAKLSVSKGSASVAWADDKKSAVLTFANNLEEGKYTVTLSGLDAADVDNTAVIVDVQAEKVVKLEFASASDTIAYAKQVSIPFKATNQYGEAVQNPKLDVYPSAAASIDLKRMTVIADTTGPDMQQGISILPITLVDTDTRVTVTKNFKVGTAPIPAKLEINGSLRDSNGNEVSQAEWSHDYHVNFDVYDQYGSLLLSPASNLSGVSSIISPYIGSASFRTVEAARSGESGIYSLPFTMPSEGKGGDYTINLNAGGSSSSLTFHAAEPPAAEAPAVIAQVATPRADVEADTVDSHTSVSLSDATRGAAIYYTTDGTKPSRSNGTLYDSDHPIVITSTTTIKAVAVKSGMTNSGVFTATYTVETEEPPVSVPALLDISGLSFGNSGPGFGNIAGAISLPTGATQLMIATSSSPFLTPGAGTVMSDYAPCSLTGGQLSGYCNYTYNSETYYMALAATDANGQLVAFATVPMSGSLEQSQQPAIEDVSIEPVYAGSVATLTLNFLSPELNASTLSINRAADLISSLTVNGSTALPISAIQWMPSVMSFLPSTLLITLDSGVSLNVDDHITVTFKDGALLDANGDALATTAFEKDVVSRVD</sequence>
<keyword evidence="5" id="KW-1185">Reference proteome</keyword>
<dbReference type="Gene3D" id="2.60.40.1220">
    <property type="match status" value="1"/>
</dbReference>
<gene>
    <name evidence="4" type="ORF">GZH47_19485</name>
</gene>
<feature type="domain" description="SLH" evidence="3">
    <location>
        <begin position="94"/>
        <end position="157"/>
    </location>
</feature>
<feature type="chain" id="PRO_5025518512" description="SLH domain-containing protein" evidence="2">
    <location>
        <begin position="26"/>
        <end position="838"/>
    </location>
</feature>
<keyword evidence="1 2" id="KW-0732">Signal</keyword>
<feature type="domain" description="SLH" evidence="3">
    <location>
        <begin position="27"/>
        <end position="91"/>
    </location>
</feature>
<dbReference type="InterPro" id="IPR014755">
    <property type="entry name" value="Cu-Rt/internalin_Ig-like"/>
</dbReference>
<organism evidence="4 5">
    <name type="scientific">Paenibacillus rhizovicinus</name>
    <dbReference type="NCBI Taxonomy" id="2704463"/>
    <lineage>
        <taxon>Bacteria</taxon>
        <taxon>Bacillati</taxon>
        <taxon>Bacillota</taxon>
        <taxon>Bacilli</taxon>
        <taxon>Bacillales</taxon>
        <taxon>Paenibacillaceae</taxon>
        <taxon>Paenibacillus</taxon>
    </lineage>
</organism>
<evidence type="ECO:0000259" key="3">
    <source>
        <dbReference type="PROSITE" id="PS51272"/>
    </source>
</evidence>
<dbReference type="EMBL" id="CP048286">
    <property type="protein sequence ID" value="QHW32774.1"/>
    <property type="molecule type" value="Genomic_DNA"/>
</dbReference>
<name>A0A6C0P2N4_9BACL</name>
<evidence type="ECO:0000256" key="2">
    <source>
        <dbReference type="SAM" id="SignalP"/>
    </source>
</evidence>
<evidence type="ECO:0000313" key="5">
    <source>
        <dbReference type="Proteomes" id="UP000479114"/>
    </source>
</evidence>
<evidence type="ECO:0000256" key="1">
    <source>
        <dbReference type="ARBA" id="ARBA00022729"/>
    </source>
</evidence>
<evidence type="ECO:0000313" key="4">
    <source>
        <dbReference type="EMBL" id="QHW32774.1"/>
    </source>
</evidence>
<dbReference type="PROSITE" id="PS51272">
    <property type="entry name" value="SLH"/>
    <property type="match status" value="2"/>
</dbReference>
<dbReference type="Pfam" id="PF00395">
    <property type="entry name" value="SLH"/>
    <property type="match status" value="2"/>
</dbReference>
<dbReference type="RefSeq" id="WP_162642613.1">
    <property type="nucleotide sequence ID" value="NZ_CP048286.1"/>
</dbReference>
<dbReference type="InterPro" id="IPR001119">
    <property type="entry name" value="SLH_dom"/>
</dbReference>
<protein>
    <recommendedName>
        <fullName evidence="3">SLH domain-containing protein</fullName>
    </recommendedName>
</protein>
<feature type="signal peptide" evidence="2">
    <location>
        <begin position="1"/>
        <end position="25"/>
    </location>
</feature>
<proteinExistence type="predicted"/>
<dbReference type="AlphaFoldDB" id="A0A6C0P2N4"/>
<dbReference type="KEGG" id="prz:GZH47_19485"/>
<dbReference type="Proteomes" id="UP000479114">
    <property type="component" value="Chromosome"/>
</dbReference>